<reference evidence="2" key="1">
    <citation type="journal article" date="2017" name="Nat. Ecol. Evol.">
        <title>Genome expansion and lineage-specific genetic innovations in the forest pathogenic fungi Armillaria.</title>
        <authorList>
            <person name="Sipos G."/>
            <person name="Prasanna A.N."/>
            <person name="Walter M.C."/>
            <person name="O'Connor E."/>
            <person name="Balint B."/>
            <person name="Krizsan K."/>
            <person name="Kiss B."/>
            <person name="Hess J."/>
            <person name="Varga T."/>
            <person name="Slot J."/>
            <person name="Riley R."/>
            <person name="Boka B."/>
            <person name="Rigling D."/>
            <person name="Barry K."/>
            <person name="Lee J."/>
            <person name="Mihaltcheva S."/>
            <person name="LaButti K."/>
            <person name="Lipzen A."/>
            <person name="Waldron R."/>
            <person name="Moloney N.M."/>
            <person name="Sperisen C."/>
            <person name="Kredics L."/>
            <person name="Vagvoelgyi C."/>
            <person name="Patrignani A."/>
            <person name="Fitzpatrick D."/>
            <person name="Nagy I."/>
            <person name="Doyle S."/>
            <person name="Anderson J.B."/>
            <person name="Grigoriev I.V."/>
            <person name="Gueldener U."/>
            <person name="Muensterkoetter M."/>
            <person name="Nagy L.G."/>
        </authorList>
    </citation>
    <scope>NUCLEOTIDE SEQUENCE [LARGE SCALE GENOMIC DNA]</scope>
    <source>
        <strain evidence="2">Ar21-2</strain>
    </source>
</reference>
<protein>
    <submittedName>
        <fullName evidence="1">Uncharacterized protein</fullName>
    </submittedName>
</protein>
<keyword evidence="2" id="KW-1185">Reference proteome</keyword>
<dbReference type="EMBL" id="KZ293659">
    <property type="protein sequence ID" value="PBK92174.1"/>
    <property type="molecule type" value="Genomic_DNA"/>
</dbReference>
<dbReference type="InParanoid" id="A0A2H3DEG3"/>
<organism evidence="1 2">
    <name type="scientific">Armillaria gallica</name>
    <name type="common">Bulbous honey fungus</name>
    <name type="synonym">Armillaria bulbosa</name>
    <dbReference type="NCBI Taxonomy" id="47427"/>
    <lineage>
        <taxon>Eukaryota</taxon>
        <taxon>Fungi</taxon>
        <taxon>Dikarya</taxon>
        <taxon>Basidiomycota</taxon>
        <taxon>Agaricomycotina</taxon>
        <taxon>Agaricomycetes</taxon>
        <taxon>Agaricomycetidae</taxon>
        <taxon>Agaricales</taxon>
        <taxon>Marasmiineae</taxon>
        <taxon>Physalacriaceae</taxon>
        <taxon>Armillaria</taxon>
    </lineage>
</organism>
<evidence type="ECO:0000313" key="2">
    <source>
        <dbReference type="Proteomes" id="UP000217790"/>
    </source>
</evidence>
<dbReference type="Proteomes" id="UP000217790">
    <property type="component" value="Unassembled WGS sequence"/>
</dbReference>
<gene>
    <name evidence="1" type="ORF">ARMGADRAFT_1013407</name>
</gene>
<evidence type="ECO:0000313" key="1">
    <source>
        <dbReference type="EMBL" id="PBK92174.1"/>
    </source>
</evidence>
<dbReference type="AlphaFoldDB" id="A0A2H3DEG3"/>
<proteinExistence type="predicted"/>
<name>A0A2H3DEG3_ARMGA</name>
<sequence>MYNELIFEDFRAIKDVVWRRTRLARGRVCHSSVSQVTARFSCLCNVDGTLPPATLPLLDSLPLAFQQSGSPYSLLHAAPFL</sequence>
<accession>A0A2H3DEG3</accession>